<feature type="transmembrane region" description="Helical" evidence="2">
    <location>
        <begin position="63"/>
        <end position="84"/>
    </location>
</feature>
<dbReference type="OrthoDB" id="1933396at2759"/>
<organism evidence="3 4">
    <name type="scientific">Senna tora</name>
    <dbReference type="NCBI Taxonomy" id="362788"/>
    <lineage>
        <taxon>Eukaryota</taxon>
        <taxon>Viridiplantae</taxon>
        <taxon>Streptophyta</taxon>
        <taxon>Embryophyta</taxon>
        <taxon>Tracheophyta</taxon>
        <taxon>Spermatophyta</taxon>
        <taxon>Magnoliopsida</taxon>
        <taxon>eudicotyledons</taxon>
        <taxon>Gunneridae</taxon>
        <taxon>Pentapetalae</taxon>
        <taxon>rosids</taxon>
        <taxon>fabids</taxon>
        <taxon>Fabales</taxon>
        <taxon>Fabaceae</taxon>
        <taxon>Caesalpinioideae</taxon>
        <taxon>Cassia clade</taxon>
        <taxon>Senna</taxon>
    </lineage>
</organism>
<accession>A0A834TCB3</accession>
<reference evidence="3" key="1">
    <citation type="submission" date="2020-09" db="EMBL/GenBank/DDBJ databases">
        <title>Genome-Enabled Discovery of Anthraquinone Biosynthesis in Senna tora.</title>
        <authorList>
            <person name="Kang S.-H."/>
            <person name="Pandey R.P."/>
            <person name="Lee C.-M."/>
            <person name="Sim J.-S."/>
            <person name="Jeong J.-T."/>
            <person name="Choi B.-S."/>
            <person name="Jung M."/>
            <person name="Ginzburg D."/>
            <person name="Zhao K."/>
            <person name="Won S.Y."/>
            <person name="Oh T.-J."/>
            <person name="Yu Y."/>
            <person name="Kim N.-H."/>
            <person name="Lee O.R."/>
            <person name="Lee T.-H."/>
            <person name="Bashyal P."/>
            <person name="Kim T.-S."/>
            <person name="Lee W.-H."/>
            <person name="Kawkins C."/>
            <person name="Kim C.-K."/>
            <person name="Kim J.S."/>
            <person name="Ahn B.O."/>
            <person name="Rhee S.Y."/>
            <person name="Sohng J.K."/>
        </authorList>
    </citation>
    <scope>NUCLEOTIDE SEQUENCE</scope>
    <source>
        <tissue evidence="3">Leaf</tissue>
    </source>
</reference>
<keyword evidence="2" id="KW-0472">Membrane</keyword>
<protein>
    <submittedName>
        <fullName evidence="3">Putative transmembrane protein</fullName>
    </submittedName>
</protein>
<evidence type="ECO:0000313" key="4">
    <source>
        <dbReference type="Proteomes" id="UP000634136"/>
    </source>
</evidence>
<dbReference type="PANTHER" id="PTHR37741">
    <property type="entry name" value="TRANSMEMBRANE PROTEIN"/>
    <property type="match status" value="1"/>
</dbReference>
<keyword evidence="2 3" id="KW-0812">Transmembrane</keyword>
<keyword evidence="2" id="KW-1133">Transmembrane helix</keyword>
<dbReference type="EMBL" id="JAAIUW010000008">
    <property type="protein sequence ID" value="KAF7818799.1"/>
    <property type="molecule type" value="Genomic_DNA"/>
</dbReference>
<feature type="compositionally biased region" description="Basic and acidic residues" evidence="1">
    <location>
        <begin position="41"/>
        <end position="56"/>
    </location>
</feature>
<comment type="caution">
    <text evidence="3">The sequence shown here is derived from an EMBL/GenBank/DDBJ whole genome shotgun (WGS) entry which is preliminary data.</text>
</comment>
<dbReference type="AlphaFoldDB" id="A0A834TCB3"/>
<feature type="region of interest" description="Disordered" evidence="1">
    <location>
        <begin position="1"/>
        <end position="56"/>
    </location>
</feature>
<gene>
    <name evidence="3" type="ORF">G2W53_024254</name>
</gene>
<evidence type="ECO:0000256" key="2">
    <source>
        <dbReference type="SAM" id="Phobius"/>
    </source>
</evidence>
<name>A0A834TCB3_9FABA</name>
<evidence type="ECO:0000256" key="1">
    <source>
        <dbReference type="SAM" id="MobiDB-lite"/>
    </source>
</evidence>
<keyword evidence="4" id="KW-1185">Reference proteome</keyword>
<sequence length="90" mass="9679">MAATDGIVSDQKFPPADVDGTLNPASNKQVQVDPVSSEVAVSKENKEQDEIKRKEKEDAMRKLKSGIIISAIVVAVAGAVFAITKKLREK</sequence>
<proteinExistence type="predicted"/>
<dbReference type="PANTHER" id="PTHR37741:SF1">
    <property type="entry name" value="TRANSMEMBRANE PROTEIN"/>
    <property type="match status" value="1"/>
</dbReference>
<evidence type="ECO:0000313" key="3">
    <source>
        <dbReference type="EMBL" id="KAF7818799.1"/>
    </source>
</evidence>
<dbReference type="Proteomes" id="UP000634136">
    <property type="component" value="Unassembled WGS sequence"/>
</dbReference>